<dbReference type="AlphaFoldDB" id="A0A9Q3BTC6"/>
<keyword evidence="3" id="KW-1185">Reference proteome</keyword>
<reference evidence="2" key="1">
    <citation type="submission" date="2021-03" db="EMBL/GenBank/DDBJ databases">
        <title>Draft genome sequence of rust myrtle Austropuccinia psidii MF-1, a brazilian biotype.</title>
        <authorList>
            <person name="Quecine M.C."/>
            <person name="Pachon D.M.R."/>
            <person name="Bonatelli M.L."/>
            <person name="Correr F.H."/>
            <person name="Franceschini L.M."/>
            <person name="Leite T.F."/>
            <person name="Margarido G.R.A."/>
            <person name="Almeida C.A."/>
            <person name="Ferrarezi J.A."/>
            <person name="Labate C.A."/>
        </authorList>
    </citation>
    <scope>NUCLEOTIDE SEQUENCE</scope>
    <source>
        <strain evidence="2">MF-1</strain>
    </source>
</reference>
<feature type="compositionally biased region" description="Polar residues" evidence="1">
    <location>
        <begin position="319"/>
        <end position="336"/>
    </location>
</feature>
<protein>
    <recommendedName>
        <fullName evidence="4">Retrotransposon gag domain-containing protein</fullName>
    </recommendedName>
</protein>
<dbReference type="EMBL" id="AVOT02002485">
    <property type="protein sequence ID" value="MBW0470537.1"/>
    <property type="molecule type" value="Genomic_DNA"/>
</dbReference>
<feature type="region of interest" description="Disordered" evidence="1">
    <location>
        <begin position="312"/>
        <end position="368"/>
    </location>
</feature>
<feature type="compositionally biased region" description="Basic residues" evidence="1">
    <location>
        <begin position="340"/>
        <end position="362"/>
    </location>
</feature>
<organism evidence="2 3">
    <name type="scientific">Austropuccinia psidii MF-1</name>
    <dbReference type="NCBI Taxonomy" id="1389203"/>
    <lineage>
        <taxon>Eukaryota</taxon>
        <taxon>Fungi</taxon>
        <taxon>Dikarya</taxon>
        <taxon>Basidiomycota</taxon>
        <taxon>Pucciniomycotina</taxon>
        <taxon>Pucciniomycetes</taxon>
        <taxon>Pucciniales</taxon>
        <taxon>Sphaerophragmiaceae</taxon>
        <taxon>Austropuccinia</taxon>
    </lineage>
</organism>
<feature type="region of interest" description="Disordered" evidence="1">
    <location>
        <begin position="392"/>
        <end position="418"/>
    </location>
</feature>
<evidence type="ECO:0000256" key="1">
    <source>
        <dbReference type="SAM" id="MobiDB-lite"/>
    </source>
</evidence>
<evidence type="ECO:0000313" key="2">
    <source>
        <dbReference type="EMBL" id="MBW0470537.1"/>
    </source>
</evidence>
<feature type="region of interest" description="Disordered" evidence="1">
    <location>
        <begin position="81"/>
        <end position="103"/>
    </location>
</feature>
<feature type="compositionally biased region" description="Basic and acidic residues" evidence="1">
    <location>
        <begin position="94"/>
        <end position="103"/>
    </location>
</feature>
<sequence length="418" mass="47265">MPVQHIPQDKNTRSHRDTAVLTFTARVPLNYTPSVHKMSANLDRGKPIEGAAPSRKWGMKSRRSRSFSCLLGGYPGISEGERARLGEVEDEEGKESMEGKDSGNTEVADALANAPKVPQGSNLALSSQPLVSQTEPSLLKMMEEMTQFMGKLTKAVSSRESSKAPEFKTSSMKEPYSFDGTQAHKLKGFIQSFQLIFHKNPENFFSDRKEVLYQTSLHTGRAGKWIEPCLSNISNEDRSYLFNNCKFFEAQLLTLFCDPSEVTKFEQELDNLRMKESGHVSFYIGEKGHKFIFTEEDWHQDYWINTIYHERQKEKGGNQEKNPLVTGSNFSRPPQGSSSKRNHHRKNKKGKKSQVSKDKHHAALLNKDNKFIGSEKEWMIKQGLCTYCGGKSPIEEFSKRPQNKPGSSRGFPSKKGKA</sequence>
<gene>
    <name evidence="2" type="ORF">O181_010252</name>
</gene>
<evidence type="ECO:0000313" key="3">
    <source>
        <dbReference type="Proteomes" id="UP000765509"/>
    </source>
</evidence>
<dbReference type="Proteomes" id="UP000765509">
    <property type="component" value="Unassembled WGS sequence"/>
</dbReference>
<dbReference type="OrthoDB" id="3363185at2759"/>
<accession>A0A9Q3BTC6</accession>
<comment type="caution">
    <text evidence="2">The sequence shown here is derived from an EMBL/GenBank/DDBJ whole genome shotgun (WGS) entry which is preliminary data.</text>
</comment>
<name>A0A9Q3BTC6_9BASI</name>
<proteinExistence type="predicted"/>
<evidence type="ECO:0008006" key="4">
    <source>
        <dbReference type="Google" id="ProtNLM"/>
    </source>
</evidence>